<dbReference type="AlphaFoldDB" id="A0A084VA97"/>
<evidence type="ECO:0000313" key="22">
    <source>
        <dbReference type="EMBL" id="KFB34891.1"/>
    </source>
</evidence>
<dbReference type="SUPFAM" id="SSF63712">
    <property type="entry name" value="Nicotinic receptor ligand binding domain-like"/>
    <property type="match status" value="1"/>
</dbReference>
<name>A0A084VA97_ANOSI</name>
<dbReference type="VEuPathDB" id="VectorBase:ASIS016021"/>
<dbReference type="GO" id="GO:0034707">
    <property type="term" value="C:chloride channel complex"/>
    <property type="evidence" value="ECO:0007669"/>
    <property type="project" value="UniProtKB-KW"/>
</dbReference>
<dbReference type="InterPro" id="IPR001390">
    <property type="entry name" value="GABAAa_rcpt"/>
</dbReference>
<evidence type="ECO:0000256" key="18">
    <source>
        <dbReference type="RuleBase" id="RU000687"/>
    </source>
</evidence>
<keyword evidence="2" id="KW-1003">Cell membrane</keyword>
<keyword evidence="14" id="KW-0628">Postsynaptic cell membrane</keyword>
<dbReference type="EMBL" id="KE524109">
    <property type="protein sequence ID" value="KFB34891.1"/>
    <property type="molecule type" value="Genomic_DNA"/>
</dbReference>
<reference evidence="22 24" key="1">
    <citation type="journal article" date="2014" name="BMC Genomics">
        <title>Genome sequence of Anopheles sinensis provides insight into genetics basis of mosquito competence for malaria parasites.</title>
        <authorList>
            <person name="Zhou D."/>
            <person name="Zhang D."/>
            <person name="Ding G."/>
            <person name="Shi L."/>
            <person name="Hou Q."/>
            <person name="Ye Y."/>
            <person name="Xu Y."/>
            <person name="Zhou H."/>
            <person name="Xiong C."/>
            <person name="Li S."/>
            <person name="Yu J."/>
            <person name="Hong S."/>
            <person name="Yu X."/>
            <person name="Zou P."/>
            <person name="Chen C."/>
            <person name="Chang X."/>
            <person name="Wang W."/>
            <person name="Lv Y."/>
            <person name="Sun Y."/>
            <person name="Ma L."/>
            <person name="Shen B."/>
            <person name="Zhu C."/>
        </authorList>
    </citation>
    <scope>NUCLEOTIDE SEQUENCE [LARGE SCALE GENOMIC DNA]</scope>
</reference>
<dbReference type="InterPro" id="IPR036734">
    <property type="entry name" value="Neur_chan_lig-bd_sf"/>
</dbReference>
<dbReference type="EnsemblMetazoa" id="ASIC000573-RA">
    <property type="protein sequence ID" value="ASIC000573-PA"/>
    <property type="gene ID" value="ASIC000573"/>
</dbReference>
<evidence type="ECO:0000256" key="16">
    <source>
        <dbReference type="ARBA" id="ARBA00023303"/>
    </source>
</evidence>
<evidence type="ECO:0000256" key="12">
    <source>
        <dbReference type="ARBA" id="ARBA00023180"/>
    </source>
</evidence>
<dbReference type="InterPro" id="IPR038050">
    <property type="entry name" value="Neuro_actylchol_rec"/>
</dbReference>
<dbReference type="Pfam" id="PF02932">
    <property type="entry name" value="Neur_chan_memb"/>
    <property type="match status" value="1"/>
</dbReference>
<dbReference type="PROSITE" id="PS00236">
    <property type="entry name" value="NEUROTR_ION_CHANNEL"/>
    <property type="match status" value="1"/>
</dbReference>
<evidence type="ECO:0000256" key="1">
    <source>
        <dbReference type="ARBA" id="ARBA00022448"/>
    </source>
</evidence>
<keyword evidence="24" id="KW-1185">Reference proteome</keyword>
<keyword evidence="15" id="KW-1071">Ligand-gated ion channel</keyword>
<dbReference type="Proteomes" id="UP000030765">
    <property type="component" value="Unassembled WGS sequence"/>
</dbReference>
<feature type="region of interest" description="Disordered" evidence="19">
    <location>
        <begin position="1"/>
        <end position="27"/>
    </location>
</feature>
<feature type="domain" description="Neurotransmitter-gated ion-channel transmembrane" evidence="21">
    <location>
        <begin position="385"/>
        <end position="612"/>
    </location>
</feature>
<evidence type="ECO:0000256" key="2">
    <source>
        <dbReference type="ARBA" id="ARBA00022475"/>
    </source>
</evidence>
<keyword evidence="16 18" id="KW-0407">Ion channel</keyword>
<evidence type="ECO:0000256" key="5">
    <source>
        <dbReference type="ARBA" id="ARBA00022989"/>
    </source>
</evidence>
<dbReference type="PRINTS" id="PR00253">
    <property type="entry name" value="GABAARECEPTR"/>
</dbReference>
<dbReference type="PANTHER" id="PTHR18945">
    <property type="entry name" value="NEUROTRANSMITTER GATED ION CHANNEL"/>
    <property type="match status" value="1"/>
</dbReference>
<evidence type="ECO:0000256" key="9">
    <source>
        <dbReference type="ARBA" id="ARBA00023157"/>
    </source>
</evidence>
<evidence type="ECO:0000256" key="19">
    <source>
        <dbReference type="SAM" id="MobiDB-lite"/>
    </source>
</evidence>
<organism evidence="22">
    <name type="scientific">Anopheles sinensis</name>
    <name type="common">Mosquito</name>
    <dbReference type="NCBI Taxonomy" id="74873"/>
    <lineage>
        <taxon>Eukaryota</taxon>
        <taxon>Metazoa</taxon>
        <taxon>Ecdysozoa</taxon>
        <taxon>Arthropoda</taxon>
        <taxon>Hexapoda</taxon>
        <taxon>Insecta</taxon>
        <taxon>Pterygota</taxon>
        <taxon>Neoptera</taxon>
        <taxon>Endopterygota</taxon>
        <taxon>Diptera</taxon>
        <taxon>Nematocera</taxon>
        <taxon>Culicoidea</taxon>
        <taxon>Culicidae</taxon>
        <taxon>Anophelinae</taxon>
        <taxon>Anopheles</taxon>
    </lineage>
</organism>
<evidence type="ECO:0000256" key="13">
    <source>
        <dbReference type="ARBA" id="ARBA00023214"/>
    </source>
</evidence>
<comment type="subcellular location">
    <subcellularLocation>
        <location evidence="17">Postsynaptic cell membrane</location>
        <topology evidence="17">Multi-pass membrane protein</topology>
    </subcellularLocation>
</comment>
<dbReference type="OrthoDB" id="203862at2759"/>
<keyword evidence="7 18" id="KW-0406">Ion transport</keyword>
<dbReference type="EMBL" id="ATLV01003051">
    <property type="status" value="NOT_ANNOTATED_CDS"/>
    <property type="molecule type" value="Genomic_DNA"/>
</dbReference>
<feature type="transmembrane region" description="Helical" evidence="18">
    <location>
        <begin position="598"/>
        <end position="618"/>
    </location>
</feature>
<dbReference type="GO" id="GO:0005230">
    <property type="term" value="F:extracellular ligand-gated monoatomic ion channel activity"/>
    <property type="evidence" value="ECO:0007669"/>
    <property type="project" value="InterPro"/>
</dbReference>
<keyword evidence="13" id="KW-0868">Chloride</keyword>
<keyword evidence="8 18" id="KW-0472">Membrane</keyword>
<comment type="caution">
    <text evidence="18">Lacks conserved residue(s) required for the propagation of feature annotation.</text>
</comment>
<dbReference type="Pfam" id="PF02931">
    <property type="entry name" value="Neur_chan_LBD"/>
    <property type="match status" value="1"/>
</dbReference>
<dbReference type="InterPro" id="IPR006028">
    <property type="entry name" value="GABAA/Glycine_rcpt"/>
</dbReference>
<dbReference type="STRING" id="74873.A0A084VA97"/>
<feature type="transmembrane region" description="Helical" evidence="18">
    <location>
        <begin position="443"/>
        <end position="465"/>
    </location>
</feature>
<accession>A0A084VA97</accession>
<reference evidence="23" key="2">
    <citation type="submission" date="2020-05" db="UniProtKB">
        <authorList>
            <consortium name="EnsemblMetazoa"/>
        </authorList>
    </citation>
    <scope>IDENTIFICATION</scope>
</reference>
<dbReference type="NCBIfam" id="TIGR00860">
    <property type="entry name" value="LIC"/>
    <property type="match status" value="1"/>
</dbReference>
<evidence type="ECO:0000256" key="11">
    <source>
        <dbReference type="ARBA" id="ARBA00023173"/>
    </source>
</evidence>
<dbReference type="GO" id="GO:0005254">
    <property type="term" value="F:chloride channel activity"/>
    <property type="evidence" value="ECO:0007669"/>
    <property type="project" value="UniProtKB-KW"/>
</dbReference>
<keyword evidence="12" id="KW-0325">Glycoprotein</keyword>
<dbReference type="SUPFAM" id="SSF90112">
    <property type="entry name" value="Neurotransmitter-gated ion-channel transmembrane pore"/>
    <property type="match status" value="1"/>
</dbReference>
<keyword evidence="5 18" id="KW-1133">Transmembrane helix</keyword>
<evidence type="ECO:0000256" key="3">
    <source>
        <dbReference type="ARBA" id="ARBA00022692"/>
    </source>
</evidence>
<comment type="similarity">
    <text evidence="18">Belongs to the ligand-gated ion channel (TC 1.A.9) family.</text>
</comment>
<feature type="domain" description="Neurotransmitter-gated ion-channel ligand-binding" evidence="20">
    <location>
        <begin position="175"/>
        <end position="377"/>
    </location>
</feature>
<gene>
    <name evidence="22" type="ORF">ZHAS_00000573</name>
</gene>
<keyword evidence="11" id="KW-0869">Chloride channel</keyword>
<evidence type="ECO:0000313" key="24">
    <source>
        <dbReference type="Proteomes" id="UP000030765"/>
    </source>
</evidence>
<feature type="transmembrane region" description="Helical" evidence="18">
    <location>
        <begin position="380"/>
        <end position="402"/>
    </location>
</feature>
<evidence type="ECO:0000256" key="15">
    <source>
        <dbReference type="ARBA" id="ARBA00023286"/>
    </source>
</evidence>
<evidence type="ECO:0000256" key="8">
    <source>
        <dbReference type="ARBA" id="ARBA00023136"/>
    </source>
</evidence>
<evidence type="ECO:0000256" key="6">
    <source>
        <dbReference type="ARBA" id="ARBA00023018"/>
    </source>
</evidence>
<dbReference type="InterPro" id="IPR018000">
    <property type="entry name" value="Neurotransmitter_ion_chnl_CS"/>
</dbReference>
<evidence type="ECO:0000259" key="20">
    <source>
        <dbReference type="Pfam" id="PF02931"/>
    </source>
</evidence>
<dbReference type="GO" id="GO:0004890">
    <property type="term" value="F:GABA-A receptor activity"/>
    <property type="evidence" value="ECO:0007669"/>
    <property type="project" value="InterPro"/>
</dbReference>
<evidence type="ECO:0000256" key="14">
    <source>
        <dbReference type="ARBA" id="ARBA00023257"/>
    </source>
</evidence>
<evidence type="ECO:0000259" key="21">
    <source>
        <dbReference type="Pfam" id="PF02932"/>
    </source>
</evidence>
<sequence length="630" mass="72046">MPISLGLLKSASPRGHGNTTPHVAPSPRMVLNTSSDSVLLLGPTFVALGDGTMRGLSDSGEVEMRKLRHFPLAGMKHPDGSGATSGEEQRSEALPTVQNYRPRSLEASSGYKSNRYYIYTNPVRSRVRELDERESQQDEAAGVTQPRATNSTENTARVKRRSAVDDMLSKNITIILENLLKRYENSQIPTHGQGVPTVVQTNILIRSMGPVSELDMDYSMDCYFRQYWRDKRLSFHGPIKSLSLSIKMLERIWRPDTYFYNGKHSHVHTITVPNKLLRLSQDGEILYSMRLTIKASCLMELRSFPMDRQSCPLVLGSYAYSRQQLVYQWKDEDSVNFVPGMTLSQFDLISFGQKNYTFIRREGEFTVLHVSFNLQRHTGYFLIQVYVPCILIVVLSWVSFWIHREATSDRVGLGITTVLTLSTISLDSRTDLPKVRYATALDWFLLMSFFYCIATLLEFAGVHYFTKVGSGEIPLDEDEWEDMEGVEEIRDLPTLQQHLAVASAHDSPRLLAARRRSSLICPIYNDPTHMFKATSSHLSTMERTTQTEPPKEPTWKQVWLCFLGDDQFRRRRQREASARGGGNRHVNSVSLIDQAARILFPTSFTFFNILYWLVYYTYQADFTWSPLKEV</sequence>
<dbReference type="GO" id="GO:0045211">
    <property type="term" value="C:postsynaptic membrane"/>
    <property type="evidence" value="ECO:0007669"/>
    <property type="project" value="UniProtKB-SubCell"/>
</dbReference>
<dbReference type="InterPro" id="IPR006201">
    <property type="entry name" value="Neur_channel"/>
</dbReference>
<dbReference type="InterPro" id="IPR006029">
    <property type="entry name" value="Neurotrans-gated_channel_TM"/>
</dbReference>
<keyword evidence="3 18" id="KW-0812">Transmembrane</keyword>
<dbReference type="CDD" id="cd19049">
    <property type="entry name" value="LGIC_TM_anion"/>
    <property type="match status" value="1"/>
</dbReference>
<evidence type="ECO:0000313" key="23">
    <source>
        <dbReference type="EnsemblMetazoa" id="ASIC000573-PA"/>
    </source>
</evidence>
<evidence type="ECO:0000256" key="7">
    <source>
        <dbReference type="ARBA" id="ARBA00023065"/>
    </source>
</evidence>
<dbReference type="PRINTS" id="PR00252">
    <property type="entry name" value="NRIONCHANNEL"/>
</dbReference>
<proteinExistence type="inferred from homology"/>
<dbReference type="Gene3D" id="1.20.58.390">
    <property type="entry name" value="Neurotransmitter-gated ion-channel transmembrane domain"/>
    <property type="match status" value="1"/>
</dbReference>
<keyword evidence="10" id="KW-0675">Receptor</keyword>
<evidence type="ECO:0000256" key="4">
    <source>
        <dbReference type="ARBA" id="ARBA00022729"/>
    </source>
</evidence>
<evidence type="ECO:0000256" key="10">
    <source>
        <dbReference type="ARBA" id="ARBA00023170"/>
    </source>
</evidence>
<keyword evidence="4" id="KW-0732">Signal</keyword>
<dbReference type="InterPro" id="IPR036719">
    <property type="entry name" value="Neuro-gated_channel_TM_sf"/>
</dbReference>
<dbReference type="OMA" id="QRNTGYF"/>
<feature type="region of interest" description="Disordered" evidence="19">
    <location>
        <begin position="128"/>
        <end position="159"/>
    </location>
</feature>
<dbReference type="Gene3D" id="2.70.170.10">
    <property type="entry name" value="Neurotransmitter-gated ion-channel ligand-binding domain"/>
    <property type="match status" value="1"/>
</dbReference>
<protein>
    <submittedName>
        <fullName evidence="22">AGAP000039-PA-like protein</fullName>
    </submittedName>
</protein>
<keyword evidence="6" id="KW-0770">Synapse</keyword>
<dbReference type="CDD" id="cd19007">
    <property type="entry name" value="LGIC_ECD_GABAR_GRD-like"/>
    <property type="match status" value="1"/>
</dbReference>
<dbReference type="VEuPathDB" id="VectorBase:ASIC000573"/>
<keyword evidence="1 18" id="KW-0813">Transport</keyword>
<dbReference type="GO" id="GO:0099095">
    <property type="term" value="F:ligand-gated monoatomic anion channel activity"/>
    <property type="evidence" value="ECO:0007669"/>
    <property type="project" value="UniProtKB-ARBA"/>
</dbReference>
<feature type="region of interest" description="Disordered" evidence="19">
    <location>
        <begin position="72"/>
        <end position="96"/>
    </location>
</feature>
<dbReference type="PRINTS" id="PR01079">
    <property type="entry name" value="GABAARALPHA"/>
</dbReference>
<dbReference type="InterPro" id="IPR006202">
    <property type="entry name" value="Neur_chan_lig-bd"/>
</dbReference>
<feature type="compositionally biased region" description="Polar residues" evidence="19">
    <location>
        <begin position="146"/>
        <end position="155"/>
    </location>
</feature>
<evidence type="ECO:0000256" key="17">
    <source>
        <dbReference type="ARBA" id="ARBA00034104"/>
    </source>
</evidence>
<dbReference type="FunFam" id="1.20.58.390:FF:000065">
    <property type="entry name" value="GABA-gated ion channel"/>
    <property type="match status" value="1"/>
</dbReference>
<dbReference type="FunFam" id="2.70.170.10:FF:000003">
    <property type="entry name" value="Putative gamma-aminobutyric acid receptor subunit gamma-2"/>
    <property type="match status" value="1"/>
</dbReference>
<keyword evidence="9" id="KW-1015">Disulfide bond</keyword>